<organism evidence="2 3">
    <name type="scientific">Ridgeia piscesae</name>
    <name type="common">Tubeworm</name>
    <dbReference type="NCBI Taxonomy" id="27915"/>
    <lineage>
        <taxon>Eukaryota</taxon>
        <taxon>Metazoa</taxon>
        <taxon>Spiralia</taxon>
        <taxon>Lophotrochozoa</taxon>
        <taxon>Annelida</taxon>
        <taxon>Polychaeta</taxon>
        <taxon>Sedentaria</taxon>
        <taxon>Canalipalpata</taxon>
        <taxon>Sabellida</taxon>
        <taxon>Siboglinidae</taxon>
        <taxon>Ridgeia</taxon>
    </lineage>
</organism>
<protein>
    <submittedName>
        <fullName evidence="2">Uncharacterized protein</fullName>
    </submittedName>
</protein>
<accession>A0AAD9K4E8</accession>
<sequence>MALPETTRHLRAKNLAKATELKGNVLDLMKQTVDHCQSLKETASIAVKILHARLLSDHHERQNQKLQLHQTSKIQQTYDKYMQIANSWRCELRDIDMRMLQLQECMEQNVPQLRDVEMASNSTGDSNSRTVVVMKTDYKGPHKRDTLSKGSKLLIKKNRPRLVTGGENSDPTLTSTREASSARSVKKAHRRPVEVSGKAGSSASEVLQHRTRAVNAWVSSGGKKKKATLTTPRKQGGRSSGRSARKIRFPKVESGHNTSLVALLGMRKQDGSSSLHNATAHPWPDIFKKTAKDDTDTSPVRSNQQSSPPTSSTDGSNTCILTALKRSESTTKTPPRKPSTSMLSELRIADRAEDEAAGGGVETTLPALSNDELGDETTA</sequence>
<comment type="caution">
    <text evidence="2">The sequence shown here is derived from an EMBL/GenBank/DDBJ whole genome shotgun (WGS) entry which is preliminary data.</text>
</comment>
<dbReference type="EMBL" id="JAODUO010001446">
    <property type="protein sequence ID" value="KAK2163740.1"/>
    <property type="molecule type" value="Genomic_DNA"/>
</dbReference>
<proteinExistence type="predicted"/>
<gene>
    <name evidence="2" type="ORF">NP493_1447g00035</name>
</gene>
<feature type="region of interest" description="Disordered" evidence="1">
    <location>
        <begin position="140"/>
        <end position="253"/>
    </location>
</feature>
<evidence type="ECO:0000313" key="3">
    <source>
        <dbReference type="Proteomes" id="UP001209878"/>
    </source>
</evidence>
<feature type="compositionally biased region" description="Basic and acidic residues" evidence="1">
    <location>
        <begin position="286"/>
        <end position="295"/>
    </location>
</feature>
<reference evidence="2" key="1">
    <citation type="journal article" date="2023" name="Mol. Biol. Evol.">
        <title>Third-Generation Sequencing Reveals the Adaptive Role of the Epigenome in Three Deep-Sea Polychaetes.</title>
        <authorList>
            <person name="Perez M."/>
            <person name="Aroh O."/>
            <person name="Sun Y."/>
            <person name="Lan Y."/>
            <person name="Juniper S.K."/>
            <person name="Young C.R."/>
            <person name="Angers B."/>
            <person name="Qian P.Y."/>
        </authorList>
    </citation>
    <scope>NUCLEOTIDE SEQUENCE</scope>
    <source>
        <strain evidence="2">R07B-5</strain>
    </source>
</reference>
<evidence type="ECO:0000313" key="2">
    <source>
        <dbReference type="EMBL" id="KAK2163740.1"/>
    </source>
</evidence>
<feature type="compositionally biased region" description="Polar residues" evidence="1">
    <location>
        <begin position="166"/>
        <end position="183"/>
    </location>
</feature>
<feature type="compositionally biased region" description="Low complexity" evidence="1">
    <location>
        <begin position="330"/>
        <end position="341"/>
    </location>
</feature>
<dbReference type="AlphaFoldDB" id="A0AAD9K4E8"/>
<evidence type="ECO:0000256" key="1">
    <source>
        <dbReference type="SAM" id="MobiDB-lite"/>
    </source>
</evidence>
<feature type="region of interest" description="Disordered" evidence="1">
    <location>
        <begin position="271"/>
        <end position="379"/>
    </location>
</feature>
<keyword evidence="3" id="KW-1185">Reference proteome</keyword>
<dbReference type="Proteomes" id="UP001209878">
    <property type="component" value="Unassembled WGS sequence"/>
</dbReference>
<name>A0AAD9K4E8_RIDPI</name>
<feature type="compositionally biased region" description="Low complexity" evidence="1">
    <location>
        <begin position="302"/>
        <end position="317"/>
    </location>
</feature>